<dbReference type="OrthoDB" id="2655295at2"/>
<evidence type="ECO:0000313" key="2">
    <source>
        <dbReference type="Proteomes" id="UP000036867"/>
    </source>
</evidence>
<dbReference type="STRING" id="263475.AMD00_04995"/>
<organism evidence="1 2">
    <name type="scientific">Viridibacillus arvi</name>
    <dbReference type="NCBI Taxonomy" id="263475"/>
    <lineage>
        <taxon>Bacteria</taxon>
        <taxon>Bacillati</taxon>
        <taxon>Bacillota</taxon>
        <taxon>Bacilli</taxon>
        <taxon>Bacillales</taxon>
        <taxon>Caryophanaceae</taxon>
        <taxon>Viridibacillus</taxon>
    </lineage>
</organism>
<dbReference type="Proteomes" id="UP000036867">
    <property type="component" value="Unassembled WGS sequence"/>
</dbReference>
<dbReference type="GeneID" id="301135460"/>
<comment type="caution">
    <text evidence="1">The sequence shown here is derived from an EMBL/GenBank/DDBJ whole genome shotgun (WGS) entry which is preliminary data.</text>
</comment>
<accession>A0A0M0LL78</accession>
<sequence>MSKKFETELPEDYAELKKEANYTSSWRDRLSAVNELSTCKHPKVIDLLKNRMENDTVYKVQEAAYKALIAFGENVEPPKVQKFDIIKGTDKILIRVKKSLPADHTFEDFAGKLERMRLDVYDAYEGHKGKEFKTWLEQKWTSLNK</sequence>
<dbReference type="PATRIC" id="fig|263475.3.peg.1409"/>
<dbReference type="Gene3D" id="1.25.10.10">
    <property type="entry name" value="Leucine-rich Repeat Variant"/>
    <property type="match status" value="1"/>
</dbReference>
<evidence type="ECO:0000313" key="1">
    <source>
        <dbReference type="EMBL" id="KOO51799.1"/>
    </source>
</evidence>
<reference evidence="2" key="1">
    <citation type="submission" date="2015-08" db="EMBL/GenBank/DDBJ databases">
        <title>Fjat-10028 dsm 16317.</title>
        <authorList>
            <person name="Liu B."/>
            <person name="Wang J."/>
            <person name="Zhu Y."/>
            <person name="Liu G."/>
            <person name="Chen Q."/>
            <person name="Chen Z."/>
            <person name="Lan J."/>
            <person name="Che J."/>
            <person name="Ge C."/>
            <person name="Shi H."/>
            <person name="Pan Z."/>
            <person name="Liu X."/>
        </authorList>
    </citation>
    <scope>NUCLEOTIDE SEQUENCE [LARGE SCALE GENOMIC DNA]</scope>
    <source>
        <strain evidence="2">DSM 16317</strain>
    </source>
</reference>
<dbReference type="RefSeq" id="WP_053415963.1">
    <property type="nucleotide sequence ID" value="NZ_JBCMHV010000010.1"/>
</dbReference>
<proteinExistence type="predicted"/>
<keyword evidence="2" id="KW-1185">Reference proteome</keyword>
<dbReference type="InterPro" id="IPR011989">
    <property type="entry name" value="ARM-like"/>
</dbReference>
<dbReference type="AlphaFoldDB" id="A0A0M0LL78"/>
<gene>
    <name evidence="1" type="ORF">AMD00_04995</name>
</gene>
<name>A0A0M0LL78_9BACL</name>
<dbReference type="EMBL" id="LILB01000001">
    <property type="protein sequence ID" value="KOO51799.1"/>
    <property type="molecule type" value="Genomic_DNA"/>
</dbReference>
<protein>
    <submittedName>
        <fullName evidence="1">Esterase</fullName>
    </submittedName>
</protein>